<feature type="transmembrane region" description="Helical" evidence="1">
    <location>
        <begin position="12"/>
        <end position="32"/>
    </location>
</feature>
<dbReference type="InterPro" id="IPR036097">
    <property type="entry name" value="HisK_dim/P_sf"/>
</dbReference>
<evidence type="ECO:0000313" key="4">
    <source>
        <dbReference type="Proteomes" id="UP000231025"/>
    </source>
</evidence>
<dbReference type="Pfam" id="PF00512">
    <property type="entry name" value="HisKA"/>
    <property type="match status" value="1"/>
</dbReference>
<dbReference type="AlphaFoldDB" id="A0A2G9Y9G7"/>
<dbReference type="GO" id="GO:0000155">
    <property type="term" value="F:phosphorelay sensor kinase activity"/>
    <property type="evidence" value="ECO:0007669"/>
    <property type="project" value="InterPro"/>
</dbReference>
<dbReference type="CDD" id="cd00082">
    <property type="entry name" value="HisKA"/>
    <property type="match status" value="1"/>
</dbReference>
<keyword evidence="1" id="KW-0812">Transmembrane</keyword>
<evidence type="ECO:0000256" key="1">
    <source>
        <dbReference type="SAM" id="Phobius"/>
    </source>
</evidence>
<keyword evidence="1" id="KW-1133">Transmembrane helix</keyword>
<proteinExistence type="predicted"/>
<reference evidence="3 4" key="1">
    <citation type="submission" date="2017-09" db="EMBL/GenBank/DDBJ databases">
        <title>Depth-based differentiation of microbial function through sediment-hosted aquifers and enrichment of novel symbionts in the deep terrestrial subsurface.</title>
        <authorList>
            <person name="Probst A.J."/>
            <person name="Ladd B."/>
            <person name="Jarett J.K."/>
            <person name="Geller-Mcgrath D.E."/>
            <person name="Sieber C.M."/>
            <person name="Emerson J.B."/>
            <person name="Anantharaman K."/>
            <person name="Thomas B.C."/>
            <person name="Malmstrom R."/>
            <person name="Stieglmeier M."/>
            <person name="Klingl A."/>
            <person name="Woyke T."/>
            <person name="Ryan C.M."/>
            <person name="Banfield J.F."/>
        </authorList>
    </citation>
    <scope>NUCLEOTIDE SEQUENCE [LARGE SCALE GENOMIC DNA]</scope>
    <source>
        <strain evidence="3">CG23_combo_of_CG06-09_8_20_14_all_35_49</strain>
    </source>
</reference>
<dbReference type="SUPFAM" id="SSF47384">
    <property type="entry name" value="Homodimeric domain of signal transducing histidine kinase"/>
    <property type="match status" value="1"/>
</dbReference>
<keyword evidence="1" id="KW-0472">Membrane</keyword>
<dbReference type="InterPro" id="IPR003661">
    <property type="entry name" value="HisK_dim/P_dom"/>
</dbReference>
<evidence type="ECO:0000259" key="2">
    <source>
        <dbReference type="Pfam" id="PF00512"/>
    </source>
</evidence>
<feature type="domain" description="Signal transduction histidine kinase dimerisation/phosphoacceptor" evidence="2">
    <location>
        <begin position="120"/>
        <end position="156"/>
    </location>
</feature>
<gene>
    <name evidence="3" type="ORF">COX47_00030</name>
</gene>
<dbReference type="EMBL" id="PCRE01000001">
    <property type="protein sequence ID" value="PIP15373.1"/>
    <property type="molecule type" value="Genomic_DNA"/>
</dbReference>
<protein>
    <recommendedName>
        <fullName evidence="2">Signal transduction histidine kinase dimerisation/phosphoacceptor domain-containing protein</fullName>
    </recommendedName>
</protein>
<sequence>MFRTARIKLTAWYLLIIMLISLSFSVVVYRVLTLEFNRFSRAQHFRIQFRLRENEYVPPGVRQQLSPPSALEIELVEETKKRLIIFLIFINGGILIISGGIGYFLAGKTLNPIAEMVDEQNRFISDASHELKTPLTSIKIAMEVGLRDKNLEIDSAKRLLRKASVKSTNSSLYPKAYFRLPNIKNQIL</sequence>
<dbReference type="Proteomes" id="UP000231025">
    <property type="component" value="Unassembled WGS sequence"/>
</dbReference>
<organism evidence="3 4">
    <name type="scientific">Candidatus Roizmanbacteria bacterium CG23_combo_of_CG06-09_8_20_14_all_35_49</name>
    <dbReference type="NCBI Taxonomy" id="1974863"/>
    <lineage>
        <taxon>Bacteria</taxon>
        <taxon>Candidatus Roizmaniibacteriota</taxon>
    </lineage>
</organism>
<accession>A0A2G9Y9G7</accession>
<comment type="caution">
    <text evidence="3">The sequence shown here is derived from an EMBL/GenBank/DDBJ whole genome shotgun (WGS) entry which is preliminary data.</text>
</comment>
<name>A0A2G9Y9G7_9BACT</name>
<feature type="transmembrane region" description="Helical" evidence="1">
    <location>
        <begin position="83"/>
        <end position="106"/>
    </location>
</feature>
<dbReference type="Gene3D" id="1.10.287.130">
    <property type="match status" value="1"/>
</dbReference>
<evidence type="ECO:0000313" key="3">
    <source>
        <dbReference type="EMBL" id="PIP15373.1"/>
    </source>
</evidence>